<dbReference type="KEGG" id="pmrn:116939283"/>
<dbReference type="PANTHER" id="PTHR31655">
    <property type="entry name" value="PROTEIN FAM78A"/>
    <property type="match status" value="1"/>
</dbReference>
<feature type="compositionally biased region" description="Low complexity" evidence="1">
    <location>
        <begin position="298"/>
        <end position="313"/>
    </location>
</feature>
<evidence type="ECO:0000256" key="1">
    <source>
        <dbReference type="SAM" id="MobiDB-lite"/>
    </source>
</evidence>
<evidence type="ECO:0000313" key="3">
    <source>
        <dbReference type="RefSeq" id="XP_032803382.1"/>
    </source>
</evidence>
<feature type="region of interest" description="Disordered" evidence="1">
    <location>
        <begin position="263"/>
        <end position="370"/>
    </location>
</feature>
<sequence length="551" mass="56828">MGCLSCKPSTGAVTSNGAVTSSSTVVTPPPCTSDYGAALKPGSLDAAPLLGGTRGPCSVASIAATRADPGGPPGPPPLQPPRAGVVANGGPRSVGGLGRWEALHGEHKVPSREDVSADDFVLEEVHASIEECPTRLEEDSALVLRYVTPHFTARARVRVPPVPRAAEQWHVGWIQACTRMTFHNIYGDLGLSSWELPPLRDGRVRTVSDADGSLYPWYGSSGEVLTVTGPTLTPTTFSLGMSDNFYPSVTWAVPVSLAATAATTGSAHREASSREQQQGPPRETPVTAPPRCGSRPPTTTDTTTDTATTDSADPGGVTSSQKTPRTPPSRDRGSARPDGATRESPPGRSGADDKNTMTAAPSSPSSPCLLSPGQPALTVVLRDQSFVSWLAARCGGGGGGDAARPVVLATVSWRMRLRVAVEPGAPLGQRARLLGPALQEPPRVCRYGAKGRGEDRCGEGGDGGGGGGGGPSVGNGLNGLEEALRGLAGVGEGRERWTRDGGAPCRCGLAPWLHAVPDEVLGPPNANGAQVLMWRPSVGEPLLVIPAKLQM</sequence>
<dbReference type="RefSeq" id="XP_032803382.1">
    <property type="nucleotide sequence ID" value="XM_032947491.1"/>
</dbReference>
<dbReference type="InterPro" id="IPR029638">
    <property type="entry name" value="FAM78"/>
</dbReference>
<feature type="region of interest" description="Disordered" evidence="1">
    <location>
        <begin position="451"/>
        <end position="476"/>
    </location>
</feature>
<keyword evidence="2" id="KW-1185">Reference proteome</keyword>
<dbReference type="PANTHER" id="PTHR31655:SF7">
    <property type="entry name" value="PROTEIN FAM78A"/>
    <property type="match status" value="1"/>
</dbReference>
<evidence type="ECO:0000313" key="2">
    <source>
        <dbReference type="Proteomes" id="UP001318040"/>
    </source>
</evidence>
<reference evidence="3" key="1">
    <citation type="submission" date="2025-08" db="UniProtKB">
        <authorList>
            <consortium name="RefSeq"/>
        </authorList>
    </citation>
    <scope>IDENTIFICATION</scope>
    <source>
        <tissue evidence="3">Sperm</tissue>
    </source>
</reference>
<feature type="compositionally biased region" description="Low complexity" evidence="1">
    <location>
        <begin position="361"/>
        <end position="370"/>
    </location>
</feature>
<dbReference type="Proteomes" id="UP001318040">
    <property type="component" value="Chromosome 5"/>
</dbReference>
<feature type="compositionally biased region" description="Basic and acidic residues" evidence="1">
    <location>
        <begin position="328"/>
        <end position="341"/>
    </location>
</feature>
<accession>A0AAJ7SPY4</accession>
<organism evidence="2 3">
    <name type="scientific">Petromyzon marinus</name>
    <name type="common">Sea lamprey</name>
    <dbReference type="NCBI Taxonomy" id="7757"/>
    <lineage>
        <taxon>Eukaryota</taxon>
        <taxon>Metazoa</taxon>
        <taxon>Chordata</taxon>
        <taxon>Craniata</taxon>
        <taxon>Vertebrata</taxon>
        <taxon>Cyclostomata</taxon>
        <taxon>Hyperoartia</taxon>
        <taxon>Petromyzontiformes</taxon>
        <taxon>Petromyzontidae</taxon>
        <taxon>Petromyzon</taxon>
    </lineage>
</organism>
<proteinExistence type="predicted"/>
<dbReference type="AlphaFoldDB" id="A0AAJ7SPY4"/>
<gene>
    <name evidence="3" type="primary">LOC116939283</name>
</gene>
<name>A0AAJ7SPY4_PETMA</name>
<protein>
    <submittedName>
        <fullName evidence="3">Translation initiation factor IF-2-like</fullName>
    </submittedName>
</protein>
<feature type="compositionally biased region" description="Gly residues" evidence="1">
    <location>
        <begin position="460"/>
        <end position="476"/>
    </location>
</feature>